<proteinExistence type="predicted"/>
<evidence type="ECO:0000313" key="3">
    <source>
        <dbReference type="EMBL" id="CAL5078066.1"/>
    </source>
</evidence>
<evidence type="ECO:0000259" key="2">
    <source>
        <dbReference type="Pfam" id="PF23635"/>
    </source>
</evidence>
<protein>
    <recommendedName>
        <fullName evidence="5">F-box domain-containing protein</fullName>
    </recommendedName>
</protein>
<evidence type="ECO:0000313" key="4">
    <source>
        <dbReference type="Proteomes" id="UP001497457"/>
    </source>
</evidence>
<organism evidence="3 4">
    <name type="scientific">Urochloa decumbens</name>
    <dbReference type="NCBI Taxonomy" id="240449"/>
    <lineage>
        <taxon>Eukaryota</taxon>
        <taxon>Viridiplantae</taxon>
        <taxon>Streptophyta</taxon>
        <taxon>Embryophyta</taxon>
        <taxon>Tracheophyta</taxon>
        <taxon>Spermatophyta</taxon>
        <taxon>Magnoliopsida</taxon>
        <taxon>Liliopsida</taxon>
        <taxon>Poales</taxon>
        <taxon>Poaceae</taxon>
        <taxon>PACMAD clade</taxon>
        <taxon>Panicoideae</taxon>
        <taxon>Panicodae</taxon>
        <taxon>Paniceae</taxon>
        <taxon>Melinidinae</taxon>
        <taxon>Urochloa</taxon>
    </lineage>
</organism>
<dbReference type="EMBL" id="OZ075117">
    <property type="protein sequence ID" value="CAL5078066.1"/>
    <property type="molecule type" value="Genomic_DNA"/>
</dbReference>
<feature type="domain" description="F-box" evidence="1">
    <location>
        <begin position="10"/>
        <end position="50"/>
    </location>
</feature>
<dbReference type="SUPFAM" id="SSF81383">
    <property type="entry name" value="F-box domain"/>
    <property type="match status" value="1"/>
</dbReference>
<dbReference type="AlphaFoldDB" id="A0ABC9FMQ1"/>
<dbReference type="Proteomes" id="UP001497457">
    <property type="component" value="Chromosome 7b"/>
</dbReference>
<sequence>MDPPWPPPELIDDVIADILLHLPPDEPQYLFRASLVCKPWRRLLTDAAFLRRYRRFHGTPPLLGFFFMDDEWENRPRPCFTPTTSPSPFRVLNCRPWYPLDYRHGRVLFRKWDNNNYTIWDPIADELVEELPEPEMRFRYISQAVLCAMAGCDHRDCHGEPFLVVRVVKDGFSTKGFAHVYSSRVGSWGTWVSVLLGAGNPINLSRSTVVGDQVYFMLQLGARIIKYDLAKHHLSAIDPPEWYYEGISLMPTKDGLLGIAAIRGSNLHLWSRKLNSEGVEAWMQCRVIELQTLVPPVDTLLKNARVIGFAEGVHVIIMSTDDGVFIIDLNSERARKVRGPGIYNIAVPFMSFYTPGQFLGIGMVRL</sequence>
<dbReference type="InterPro" id="IPR056594">
    <property type="entry name" value="AT5G49610-like_b-prop"/>
</dbReference>
<dbReference type="PANTHER" id="PTHR32133">
    <property type="entry name" value="OS07G0120400 PROTEIN"/>
    <property type="match status" value="1"/>
</dbReference>
<keyword evidence="4" id="KW-1185">Reference proteome</keyword>
<gene>
    <name evidence="3" type="ORF">URODEC1_LOCUS106942</name>
</gene>
<dbReference type="InterPro" id="IPR036047">
    <property type="entry name" value="F-box-like_dom_sf"/>
</dbReference>
<dbReference type="Gene3D" id="1.20.1280.50">
    <property type="match status" value="1"/>
</dbReference>
<name>A0ABC9FMQ1_9POAL</name>
<dbReference type="Pfam" id="PF00646">
    <property type="entry name" value="F-box"/>
    <property type="match status" value="1"/>
</dbReference>
<evidence type="ECO:0000259" key="1">
    <source>
        <dbReference type="Pfam" id="PF00646"/>
    </source>
</evidence>
<evidence type="ECO:0008006" key="5">
    <source>
        <dbReference type="Google" id="ProtNLM"/>
    </source>
</evidence>
<dbReference type="PANTHER" id="PTHR32133:SF372">
    <property type="entry name" value="F-BOX DOMAIN-CONTAINING PROTEIN"/>
    <property type="match status" value="1"/>
</dbReference>
<accession>A0ABC9FMQ1</accession>
<reference evidence="3" key="1">
    <citation type="submission" date="2024-10" db="EMBL/GenBank/DDBJ databases">
        <authorList>
            <person name="Ryan C."/>
        </authorList>
    </citation>
    <scope>NUCLEOTIDE SEQUENCE [LARGE SCALE GENOMIC DNA]</scope>
</reference>
<dbReference type="Pfam" id="PF23635">
    <property type="entry name" value="Beta-prop_AT5G49610-like"/>
    <property type="match status" value="1"/>
</dbReference>
<dbReference type="InterPro" id="IPR001810">
    <property type="entry name" value="F-box_dom"/>
</dbReference>
<feature type="domain" description="F-box protein AT5G49610-like beta-propeller" evidence="2">
    <location>
        <begin position="100"/>
        <end position="353"/>
    </location>
</feature>